<dbReference type="InterPro" id="IPR045670">
    <property type="entry name" value="DUF5916"/>
</dbReference>
<dbReference type="AlphaFoldDB" id="A0A7X9RWM4"/>
<comment type="caution">
    <text evidence="3">The sequence shown here is derived from an EMBL/GenBank/DDBJ whole genome shotgun (WGS) entry which is preliminary data.</text>
</comment>
<dbReference type="Pfam" id="PF19313">
    <property type="entry name" value="DUF5916"/>
    <property type="match status" value="1"/>
</dbReference>
<dbReference type="EMBL" id="JABANE010000055">
    <property type="protein sequence ID" value="NME70080.1"/>
    <property type="molecule type" value="Genomic_DNA"/>
</dbReference>
<keyword evidence="4" id="KW-1185">Reference proteome</keyword>
<dbReference type="GO" id="GO:0004553">
    <property type="term" value="F:hydrolase activity, hydrolyzing O-glycosyl compounds"/>
    <property type="evidence" value="ECO:0007669"/>
    <property type="project" value="InterPro"/>
</dbReference>
<feature type="domain" description="Carbohydrate-binding" evidence="1">
    <location>
        <begin position="61"/>
        <end position="190"/>
    </location>
</feature>
<dbReference type="SUPFAM" id="SSF49344">
    <property type="entry name" value="CBD9-like"/>
    <property type="match status" value="1"/>
</dbReference>
<evidence type="ECO:0000259" key="2">
    <source>
        <dbReference type="Pfam" id="PF19313"/>
    </source>
</evidence>
<protein>
    <submittedName>
        <fullName evidence="3">Carbohydrate binding family 9 domain-containing protein</fullName>
    </submittedName>
</protein>
<dbReference type="InterPro" id="IPR010502">
    <property type="entry name" value="Carb-bd_dom_fam9"/>
</dbReference>
<dbReference type="GO" id="GO:0016052">
    <property type="term" value="P:carbohydrate catabolic process"/>
    <property type="evidence" value="ECO:0007669"/>
    <property type="project" value="InterPro"/>
</dbReference>
<accession>A0A7X9RWM4</accession>
<evidence type="ECO:0000259" key="1">
    <source>
        <dbReference type="Pfam" id="PF06452"/>
    </source>
</evidence>
<evidence type="ECO:0000313" key="4">
    <source>
        <dbReference type="Proteomes" id="UP000576082"/>
    </source>
</evidence>
<dbReference type="CDD" id="cd09618">
    <property type="entry name" value="CBM9_like_2"/>
    <property type="match status" value="1"/>
</dbReference>
<dbReference type="RefSeq" id="WP_169658329.1">
    <property type="nucleotide sequence ID" value="NZ_JABANE010000055.1"/>
</dbReference>
<proteinExistence type="predicted"/>
<gene>
    <name evidence="3" type="ORF">HHU12_19050</name>
</gene>
<name>A0A7X9RWM4_9BACT</name>
<dbReference type="Proteomes" id="UP000576082">
    <property type="component" value="Unassembled WGS sequence"/>
</dbReference>
<feature type="domain" description="DUF5916" evidence="2">
    <location>
        <begin position="227"/>
        <end position="820"/>
    </location>
</feature>
<dbReference type="GO" id="GO:0030246">
    <property type="term" value="F:carbohydrate binding"/>
    <property type="evidence" value="ECO:0007669"/>
    <property type="project" value="InterPro"/>
</dbReference>
<dbReference type="Pfam" id="PF06452">
    <property type="entry name" value="CBM9_1"/>
    <property type="match status" value="1"/>
</dbReference>
<sequence length="825" mass="94472">MNIHAWAASESPKIDGVLDDEIWSDPLHMSNLTASSNNTLYNGDPAKYISEGYFTQNSPHNNQASAFKTRVQIAYDDYAIYVAAQLYDPAPDSIRTNMGARDSGGNGADVFVASFDTYNTKQDAFEFVVSASGVQSDRKRGTSGWDGNWNEVWSSAVKINDEGWAVEMAIPYRALRMPNSKEQIWGLNFARGISRKGETSYWNPVDANKSGYVNQFGTLRGIYDVKPPLRLTLSPYISNVMIGKQGSSKVANTFSGGADLKLGLGQSFTLDVSLVPDFSQVQADNDVLNLSAFEVRFGEFRNFFTQGTNIFNKYGQFYSRRIGQSHHSVSDDHLEEHEEFAYKPTEAPLVNSIKLTGITEKGLGVGVLNSITNESFAIIEDTLSGDTREVKVDPVTNFNMISIEQSLPNNSRIGIMNTNVMRGAGYKNSNVTSGEFNLFDRTNTFRIRGFGGLSQEYHPYEDNGSAEDQKLTTLGHRIDAGGGKVSGKWRFWTSTNIETDTYNPNDLGFNGSNNAINTHADVSYNIFEPNAFYQRFWLKVGMKENWLYNPRTFISRRMWTDGWMQFNNLWSVYYDFSVQPGLSYDYFGPREDGYRFKQYSSNWGGLTINTDGRQKYSVSFRTSYWQRQKFNQFDTYYRYGQTFRASDKWDINHSISWNNKQNEKGYATTVKDENDEVENVIYGDRNVTTLENNFWTQYTFSPKMFVKFRLRHYWRQVAYSDFFNLTKEGDLTDSNYSDINEDGEKEHDANFNTFNMELSYSWEFLPGSFFTAMWRNQLGSSSHNSHYGFNENINEMWKEAQVNTVSVRLMYFLDYQQVKKGFSRN</sequence>
<dbReference type="Gene3D" id="2.60.40.1190">
    <property type="match status" value="1"/>
</dbReference>
<reference evidence="3 4" key="1">
    <citation type="submission" date="2020-04" db="EMBL/GenBank/DDBJ databases">
        <title>Flammeovirga sp. SR4, a novel species isolated from seawater.</title>
        <authorList>
            <person name="Wang X."/>
        </authorList>
    </citation>
    <scope>NUCLEOTIDE SEQUENCE [LARGE SCALE GENOMIC DNA]</scope>
    <source>
        <strain evidence="3 4">ATCC 23126</strain>
    </source>
</reference>
<evidence type="ECO:0000313" key="3">
    <source>
        <dbReference type="EMBL" id="NME70080.1"/>
    </source>
</evidence>
<organism evidence="3 4">
    <name type="scientific">Flammeovirga aprica JL-4</name>
    <dbReference type="NCBI Taxonomy" id="694437"/>
    <lineage>
        <taxon>Bacteria</taxon>
        <taxon>Pseudomonadati</taxon>
        <taxon>Bacteroidota</taxon>
        <taxon>Cytophagia</taxon>
        <taxon>Cytophagales</taxon>
        <taxon>Flammeovirgaceae</taxon>
        <taxon>Flammeovirga</taxon>
    </lineage>
</organism>